<dbReference type="GeneID" id="9048930"/>
<evidence type="ECO:0000313" key="3">
    <source>
        <dbReference type="Proteomes" id="UP000007800"/>
    </source>
</evidence>
<sequence length="461" mass="50006">MTTEIDPVLLAPEPPSTLDFEVKPQPAPEFNNLDPMPKFSETPFAPWAAQPIAPPLPSARALAPPDFQQQFVDRCLYSGRNVLDEGALAFSAPGIPDGTDLMFKANGAALGGLAFTPLLQPPAPQPDYFGHLLGHPMNPALYEDDSVVSAEEETNELAPKENTDDALEPVIANDEVEESPVGKVKQDKPTDPKSVPTTDDESSDDSGDDDFDYFGHIMGHPMNLGNGRKKTPRSRKKKARKAKSEKTEPDEAQVSVLNLFLGGVEVCDRDENISHFTKNEDDSSMEMSKDESSLVAAGDHEAQANGGPPCEEEQQIDQFVFEDSSIKNVSALIEESKDDVPECAPKISEEERAAPVELNAEPEKTGSKKVKIASPEPQVSKPVVEARSSEPAVKAPEEPKTVAKVVAEPSLKRFDAPTRKLNAEKTKDVVAEENDISDKIRSVPVAPKKTSFFGRLCGSKK</sequence>
<feature type="region of interest" description="Disordered" evidence="1">
    <location>
        <begin position="173"/>
        <end position="251"/>
    </location>
</feature>
<feature type="region of interest" description="Disordered" evidence="1">
    <location>
        <begin position="333"/>
        <end position="400"/>
    </location>
</feature>
<dbReference type="Proteomes" id="UP000007800">
    <property type="component" value="Unassembled WGS sequence"/>
</dbReference>
<dbReference type="InParanoid" id="C5KAV0"/>
<accession>C5KAV0</accession>
<dbReference type="EMBL" id="GG671811">
    <property type="protein sequence ID" value="EER18276.1"/>
    <property type="molecule type" value="Genomic_DNA"/>
</dbReference>
<dbReference type="RefSeq" id="XP_002786480.1">
    <property type="nucleotide sequence ID" value="XM_002786434.1"/>
</dbReference>
<reference evidence="2 3" key="1">
    <citation type="submission" date="2008-07" db="EMBL/GenBank/DDBJ databases">
        <authorList>
            <person name="El-Sayed N."/>
            <person name="Caler E."/>
            <person name="Inman J."/>
            <person name="Amedeo P."/>
            <person name="Hass B."/>
            <person name="Wortman J."/>
        </authorList>
    </citation>
    <scope>NUCLEOTIDE SEQUENCE [LARGE SCALE GENOMIC DNA]</scope>
    <source>
        <strain evidence="3">ATCC 50983 / TXsc</strain>
    </source>
</reference>
<organism evidence="3">
    <name type="scientific">Perkinsus marinus (strain ATCC 50983 / TXsc)</name>
    <dbReference type="NCBI Taxonomy" id="423536"/>
    <lineage>
        <taxon>Eukaryota</taxon>
        <taxon>Sar</taxon>
        <taxon>Alveolata</taxon>
        <taxon>Perkinsozoa</taxon>
        <taxon>Perkinsea</taxon>
        <taxon>Perkinsida</taxon>
        <taxon>Perkinsidae</taxon>
        <taxon>Perkinsus</taxon>
    </lineage>
</organism>
<keyword evidence="3" id="KW-1185">Reference proteome</keyword>
<evidence type="ECO:0000256" key="1">
    <source>
        <dbReference type="SAM" id="MobiDB-lite"/>
    </source>
</evidence>
<name>C5KAV0_PERM5</name>
<proteinExistence type="predicted"/>
<evidence type="ECO:0000313" key="2">
    <source>
        <dbReference type="EMBL" id="EER18276.1"/>
    </source>
</evidence>
<dbReference type="OMA" id="CDRDENI"/>
<feature type="region of interest" description="Disordered" evidence="1">
    <location>
        <begin position="147"/>
        <end position="166"/>
    </location>
</feature>
<feature type="compositionally biased region" description="Acidic residues" evidence="1">
    <location>
        <begin position="198"/>
        <end position="212"/>
    </location>
</feature>
<dbReference type="OrthoDB" id="443661at2759"/>
<dbReference type="AlphaFoldDB" id="C5KAV0"/>
<protein>
    <submittedName>
        <fullName evidence="2">Uncharacterized protein</fullName>
    </submittedName>
</protein>
<feature type="region of interest" description="Disordered" evidence="1">
    <location>
        <begin position="275"/>
        <end position="312"/>
    </location>
</feature>
<feature type="compositionally biased region" description="Basic and acidic residues" evidence="1">
    <location>
        <begin position="275"/>
        <end position="302"/>
    </location>
</feature>
<feature type="compositionally biased region" description="Basic residues" evidence="1">
    <location>
        <begin position="227"/>
        <end position="241"/>
    </location>
</feature>
<gene>
    <name evidence="2" type="ORF">Pmar_PMAR005181</name>
</gene>